<sequence>MLSELISSKTGPEGPPAHPFVRPSVDSHYLRCLRYAEMFARTHDRKMKDLDTAPPPPLHQASMLTPTSTTDIKEPPKLSCNGNEGALCLVVALLSLSPCDPTDLEGPRETTAQSCDVAPSAAFFGLRVD</sequence>
<protein>
    <submittedName>
        <fullName evidence="2">Uncharacterized protein</fullName>
    </submittedName>
</protein>
<evidence type="ECO:0000313" key="3">
    <source>
        <dbReference type="Proteomes" id="UP001221898"/>
    </source>
</evidence>
<reference evidence="2" key="1">
    <citation type="journal article" date="2023" name="Science">
        <title>Genome structures resolve the early diversification of teleost fishes.</title>
        <authorList>
            <person name="Parey E."/>
            <person name="Louis A."/>
            <person name="Montfort J."/>
            <person name="Bouchez O."/>
            <person name="Roques C."/>
            <person name="Iampietro C."/>
            <person name="Lluch J."/>
            <person name="Castinel A."/>
            <person name="Donnadieu C."/>
            <person name="Desvignes T."/>
            <person name="Floi Bucao C."/>
            <person name="Jouanno E."/>
            <person name="Wen M."/>
            <person name="Mejri S."/>
            <person name="Dirks R."/>
            <person name="Jansen H."/>
            <person name="Henkel C."/>
            <person name="Chen W.J."/>
            <person name="Zahm M."/>
            <person name="Cabau C."/>
            <person name="Klopp C."/>
            <person name="Thompson A.W."/>
            <person name="Robinson-Rechavi M."/>
            <person name="Braasch I."/>
            <person name="Lecointre G."/>
            <person name="Bobe J."/>
            <person name="Postlethwait J.H."/>
            <person name="Berthelot C."/>
            <person name="Roest Crollius H."/>
            <person name="Guiguen Y."/>
        </authorList>
    </citation>
    <scope>NUCLEOTIDE SEQUENCE</scope>
    <source>
        <strain evidence="2">NC1722</strain>
    </source>
</reference>
<organism evidence="2 3">
    <name type="scientific">Aldrovandia affinis</name>
    <dbReference type="NCBI Taxonomy" id="143900"/>
    <lineage>
        <taxon>Eukaryota</taxon>
        <taxon>Metazoa</taxon>
        <taxon>Chordata</taxon>
        <taxon>Craniata</taxon>
        <taxon>Vertebrata</taxon>
        <taxon>Euteleostomi</taxon>
        <taxon>Actinopterygii</taxon>
        <taxon>Neopterygii</taxon>
        <taxon>Teleostei</taxon>
        <taxon>Notacanthiformes</taxon>
        <taxon>Halosauridae</taxon>
        <taxon>Aldrovandia</taxon>
    </lineage>
</organism>
<comment type="caution">
    <text evidence="2">The sequence shown here is derived from an EMBL/GenBank/DDBJ whole genome shotgun (WGS) entry which is preliminary data.</text>
</comment>
<proteinExistence type="predicted"/>
<gene>
    <name evidence="2" type="ORF">AAFF_G00286000</name>
</gene>
<feature type="region of interest" description="Disordered" evidence="1">
    <location>
        <begin position="1"/>
        <end position="21"/>
    </location>
</feature>
<dbReference type="AlphaFoldDB" id="A0AAD7X240"/>
<dbReference type="Proteomes" id="UP001221898">
    <property type="component" value="Unassembled WGS sequence"/>
</dbReference>
<keyword evidence="3" id="KW-1185">Reference proteome</keyword>
<feature type="compositionally biased region" description="Polar residues" evidence="1">
    <location>
        <begin position="1"/>
        <end position="10"/>
    </location>
</feature>
<evidence type="ECO:0000256" key="1">
    <source>
        <dbReference type="SAM" id="MobiDB-lite"/>
    </source>
</evidence>
<evidence type="ECO:0000313" key="2">
    <source>
        <dbReference type="EMBL" id="KAJ8417373.1"/>
    </source>
</evidence>
<accession>A0AAD7X240</accession>
<dbReference type="EMBL" id="JAINUG010000004">
    <property type="protein sequence ID" value="KAJ8417373.1"/>
    <property type="molecule type" value="Genomic_DNA"/>
</dbReference>
<name>A0AAD7X240_9TELE</name>
<feature type="region of interest" description="Disordered" evidence="1">
    <location>
        <begin position="47"/>
        <end position="74"/>
    </location>
</feature>